<proteinExistence type="predicted"/>
<dbReference type="InParanoid" id="A0A0C3EPM5"/>
<organism evidence="2 3">
    <name type="scientific">Piloderma croceum (strain F 1598)</name>
    <dbReference type="NCBI Taxonomy" id="765440"/>
    <lineage>
        <taxon>Eukaryota</taxon>
        <taxon>Fungi</taxon>
        <taxon>Dikarya</taxon>
        <taxon>Basidiomycota</taxon>
        <taxon>Agaricomycotina</taxon>
        <taxon>Agaricomycetes</taxon>
        <taxon>Agaricomycetidae</taxon>
        <taxon>Atheliales</taxon>
        <taxon>Atheliaceae</taxon>
        <taxon>Piloderma</taxon>
    </lineage>
</organism>
<name>A0A0C3EPM5_PILCF</name>
<evidence type="ECO:0000313" key="2">
    <source>
        <dbReference type="EMBL" id="KIM74525.1"/>
    </source>
</evidence>
<sequence length="235" mass="26409">MIVLGAVDLHQGCGKLEWDVHRCRTTQSRGLESEPYELKSDDTIEFEIDIMGEDSKTIIHHKVAARAEQHQHQLQQQQHSQHHQNPSTSPAPGVASSLSGRAWAEWERARSWETFDHILSRLQGELQKSRETGAELYNLTGAMNDIQDTLSGSLPQNLPPFPSTLPPVRPFGHPQPKIKIHPKRPPPPPLALLVELQPRLHETQSSLSTHVDKARVLETMFAEHSAIKREVGVLC</sequence>
<dbReference type="HOGENOM" id="CLU_1180606_0_0_1"/>
<dbReference type="STRING" id="765440.A0A0C3EPM5"/>
<reference evidence="2 3" key="1">
    <citation type="submission" date="2014-04" db="EMBL/GenBank/DDBJ databases">
        <authorList>
            <consortium name="DOE Joint Genome Institute"/>
            <person name="Kuo A."/>
            <person name="Tarkka M."/>
            <person name="Buscot F."/>
            <person name="Kohler A."/>
            <person name="Nagy L.G."/>
            <person name="Floudas D."/>
            <person name="Copeland A."/>
            <person name="Barry K.W."/>
            <person name="Cichocki N."/>
            <person name="Veneault-Fourrey C."/>
            <person name="LaButti K."/>
            <person name="Lindquist E.A."/>
            <person name="Lipzen A."/>
            <person name="Lundell T."/>
            <person name="Morin E."/>
            <person name="Murat C."/>
            <person name="Sun H."/>
            <person name="Tunlid A."/>
            <person name="Henrissat B."/>
            <person name="Grigoriev I.V."/>
            <person name="Hibbett D.S."/>
            <person name="Martin F."/>
            <person name="Nordberg H.P."/>
            <person name="Cantor M.N."/>
            <person name="Hua S.X."/>
        </authorList>
    </citation>
    <scope>NUCLEOTIDE SEQUENCE [LARGE SCALE GENOMIC DNA]</scope>
    <source>
        <strain evidence="2 3">F 1598</strain>
    </source>
</reference>
<keyword evidence="3" id="KW-1185">Reference proteome</keyword>
<reference evidence="3" key="2">
    <citation type="submission" date="2015-01" db="EMBL/GenBank/DDBJ databases">
        <title>Evolutionary Origins and Diversification of the Mycorrhizal Mutualists.</title>
        <authorList>
            <consortium name="DOE Joint Genome Institute"/>
            <consortium name="Mycorrhizal Genomics Consortium"/>
            <person name="Kohler A."/>
            <person name="Kuo A."/>
            <person name="Nagy L.G."/>
            <person name="Floudas D."/>
            <person name="Copeland A."/>
            <person name="Barry K.W."/>
            <person name="Cichocki N."/>
            <person name="Veneault-Fourrey C."/>
            <person name="LaButti K."/>
            <person name="Lindquist E.A."/>
            <person name="Lipzen A."/>
            <person name="Lundell T."/>
            <person name="Morin E."/>
            <person name="Murat C."/>
            <person name="Riley R."/>
            <person name="Ohm R."/>
            <person name="Sun H."/>
            <person name="Tunlid A."/>
            <person name="Henrissat B."/>
            <person name="Grigoriev I.V."/>
            <person name="Hibbett D.S."/>
            <person name="Martin F."/>
        </authorList>
    </citation>
    <scope>NUCLEOTIDE SEQUENCE [LARGE SCALE GENOMIC DNA]</scope>
    <source>
        <strain evidence="3">F 1598</strain>
    </source>
</reference>
<dbReference type="AlphaFoldDB" id="A0A0C3EPM5"/>
<gene>
    <name evidence="2" type="ORF">PILCRDRAFT_700850</name>
</gene>
<dbReference type="OrthoDB" id="687730at2759"/>
<dbReference type="EMBL" id="KN833059">
    <property type="protein sequence ID" value="KIM74525.1"/>
    <property type="molecule type" value="Genomic_DNA"/>
</dbReference>
<accession>A0A0C3EPM5</accession>
<evidence type="ECO:0000313" key="3">
    <source>
        <dbReference type="Proteomes" id="UP000054166"/>
    </source>
</evidence>
<feature type="region of interest" description="Disordered" evidence="1">
    <location>
        <begin position="64"/>
        <end position="98"/>
    </location>
</feature>
<evidence type="ECO:0000256" key="1">
    <source>
        <dbReference type="SAM" id="MobiDB-lite"/>
    </source>
</evidence>
<dbReference type="Proteomes" id="UP000054166">
    <property type="component" value="Unassembled WGS sequence"/>
</dbReference>
<protein>
    <submittedName>
        <fullName evidence="2">Uncharacterized protein</fullName>
    </submittedName>
</protein>